<dbReference type="EMBL" id="CM045766">
    <property type="protein sequence ID" value="KAI8002207.1"/>
    <property type="molecule type" value="Genomic_DNA"/>
</dbReference>
<comment type="caution">
    <text evidence="1">The sequence shown here is derived from an EMBL/GenBank/DDBJ whole genome shotgun (WGS) entry which is preliminary data.</text>
</comment>
<evidence type="ECO:0000313" key="1">
    <source>
        <dbReference type="EMBL" id="KAI8002207.1"/>
    </source>
</evidence>
<gene>
    <name evidence="1" type="ORF">LOK49_LG08G01284</name>
</gene>
<dbReference type="Proteomes" id="UP001060215">
    <property type="component" value="Chromosome 9"/>
</dbReference>
<organism evidence="1 2">
    <name type="scientific">Camellia lanceoleosa</name>
    <dbReference type="NCBI Taxonomy" id="1840588"/>
    <lineage>
        <taxon>Eukaryota</taxon>
        <taxon>Viridiplantae</taxon>
        <taxon>Streptophyta</taxon>
        <taxon>Embryophyta</taxon>
        <taxon>Tracheophyta</taxon>
        <taxon>Spermatophyta</taxon>
        <taxon>Magnoliopsida</taxon>
        <taxon>eudicotyledons</taxon>
        <taxon>Gunneridae</taxon>
        <taxon>Pentapetalae</taxon>
        <taxon>asterids</taxon>
        <taxon>Ericales</taxon>
        <taxon>Theaceae</taxon>
        <taxon>Camellia</taxon>
    </lineage>
</organism>
<keyword evidence="2" id="KW-1185">Reference proteome</keyword>
<sequence>MKEMKVKNEEKAGGDEQVHIFISLLCLLCDSGSSWCILSLWGHFSLLAPVDLNQYVHSPVHRAVVMKDYACLRKILSGLPRSDFPAMGCVCRPWRSFMQSKEFITVRRLAGLLEEWLYVLTMDGEGKGSH</sequence>
<evidence type="ECO:0000313" key="2">
    <source>
        <dbReference type="Proteomes" id="UP001060215"/>
    </source>
</evidence>
<proteinExistence type="predicted"/>
<reference evidence="1 2" key="1">
    <citation type="journal article" date="2022" name="Plant J.">
        <title>Chromosome-level genome of Camellia lanceoleosa provides a valuable resource for understanding genome evolution and self-incompatibility.</title>
        <authorList>
            <person name="Gong W."/>
            <person name="Xiao S."/>
            <person name="Wang L."/>
            <person name="Liao Z."/>
            <person name="Chang Y."/>
            <person name="Mo W."/>
            <person name="Hu G."/>
            <person name="Li W."/>
            <person name="Zhao G."/>
            <person name="Zhu H."/>
            <person name="Hu X."/>
            <person name="Ji K."/>
            <person name="Xiang X."/>
            <person name="Song Q."/>
            <person name="Yuan D."/>
            <person name="Jin S."/>
            <person name="Zhang L."/>
        </authorList>
    </citation>
    <scope>NUCLEOTIDE SEQUENCE [LARGE SCALE GENOMIC DNA]</scope>
    <source>
        <strain evidence="1">SQ_2022a</strain>
    </source>
</reference>
<name>A0ACC0GM25_9ERIC</name>
<protein>
    <submittedName>
        <fullName evidence="1">F-box/kelch-repeat protein</fullName>
    </submittedName>
</protein>
<accession>A0ACC0GM25</accession>